<sequence>MNLIKLFSKTTGFFETTSHMAFAISEDSSGSSKAWQISWGKGVSVNLKVKKLLKKKGFGNIKYQSPHEEHGHFVVRGFWVVVKCSRNQANQEYVSYGMGADQGSYQHAEEKALLNLRHYDTDWNDSYGYSISRKGIF</sequence>
<dbReference type="AlphaFoldDB" id="A0A9W6B3W2"/>
<keyword evidence="2" id="KW-1185">Reference proteome</keyword>
<protein>
    <submittedName>
        <fullName evidence="1">Uncharacterized protein</fullName>
    </submittedName>
</protein>
<organism evidence="1 2">
    <name type="scientific">Neptunitalea chrysea</name>
    <dbReference type="NCBI Taxonomy" id="1647581"/>
    <lineage>
        <taxon>Bacteria</taxon>
        <taxon>Pseudomonadati</taxon>
        <taxon>Bacteroidota</taxon>
        <taxon>Flavobacteriia</taxon>
        <taxon>Flavobacteriales</taxon>
        <taxon>Flavobacteriaceae</taxon>
        <taxon>Neptunitalea</taxon>
    </lineage>
</organism>
<comment type="caution">
    <text evidence="1">The sequence shown here is derived from an EMBL/GenBank/DDBJ whole genome shotgun (WGS) entry which is preliminary data.</text>
</comment>
<gene>
    <name evidence="1" type="ORF">NBRC110019_01290</name>
</gene>
<evidence type="ECO:0000313" key="1">
    <source>
        <dbReference type="EMBL" id="GLB51090.1"/>
    </source>
</evidence>
<dbReference type="EMBL" id="BRVP01000001">
    <property type="protein sequence ID" value="GLB51090.1"/>
    <property type="molecule type" value="Genomic_DNA"/>
</dbReference>
<proteinExistence type="predicted"/>
<name>A0A9W6B3W2_9FLAO</name>
<dbReference type="RefSeq" id="WP_281751284.1">
    <property type="nucleotide sequence ID" value="NZ_BRVP01000001.1"/>
</dbReference>
<reference evidence="1" key="1">
    <citation type="submission" date="2022-07" db="EMBL/GenBank/DDBJ databases">
        <title>Taxonomy of Novel Oxalotrophic and Methylotrophic Bacteria.</title>
        <authorList>
            <person name="Sahin N."/>
            <person name="Tani A."/>
        </authorList>
    </citation>
    <scope>NUCLEOTIDE SEQUENCE</scope>
    <source>
        <strain evidence="1">AM327</strain>
    </source>
</reference>
<evidence type="ECO:0000313" key="2">
    <source>
        <dbReference type="Proteomes" id="UP001143545"/>
    </source>
</evidence>
<dbReference type="Proteomes" id="UP001143545">
    <property type="component" value="Unassembled WGS sequence"/>
</dbReference>
<accession>A0A9W6B3W2</accession>